<keyword evidence="2" id="KW-1185">Reference proteome</keyword>
<protein>
    <submittedName>
        <fullName evidence="1">Uncharacterized protein</fullName>
    </submittedName>
</protein>
<accession>A0ACC0PK72</accession>
<proteinExistence type="predicted"/>
<dbReference type="EMBL" id="CM046389">
    <property type="protein sequence ID" value="KAI8566107.1"/>
    <property type="molecule type" value="Genomic_DNA"/>
</dbReference>
<organism evidence="1 2">
    <name type="scientific">Rhododendron molle</name>
    <name type="common">Chinese azalea</name>
    <name type="synonym">Azalea mollis</name>
    <dbReference type="NCBI Taxonomy" id="49168"/>
    <lineage>
        <taxon>Eukaryota</taxon>
        <taxon>Viridiplantae</taxon>
        <taxon>Streptophyta</taxon>
        <taxon>Embryophyta</taxon>
        <taxon>Tracheophyta</taxon>
        <taxon>Spermatophyta</taxon>
        <taxon>Magnoliopsida</taxon>
        <taxon>eudicotyledons</taxon>
        <taxon>Gunneridae</taxon>
        <taxon>Pentapetalae</taxon>
        <taxon>asterids</taxon>
        <taxon>Ericales</taxon>
        <taxon>Ericaceae</taxon>
        <taxon>Ericoideae</taxon>
        <taxon>Rhodoreae</taxon>
        <taxon>Rhododendron</taxon>
    </lineage>
</organism>
<sequence length="242" mass="26065">MASTDYAVPPEPTAPDVEKAAPPPTGDAPPHARHDYFRVADVVLRLLLFAAALVAVVVMVTSKETRTVVAQIRFPPSLVFESDSAKFQDSPAFIYFVAALSVAGLYAIITTLVSFLALLKPSCSTKLLPHFVIFDVIYRWDIYRMNSGLRICKIDHEKQVPEIACCMQLLLGIVAAATGAAGGVAYVGIKGNSHTHWAKVCGVYGRFCAHVESAIAVSIFASILLANLVILSVHSLSKKIPK</sequence>
<reference evidence="1" key="1">
    <citation type="submission" date="2022-02" db="EMBL/GenBank/DDBJ databases">
        <title>Plant Genome Project.</title>
        <authorList>
            <person name="Zhang R.-G."/>
        </authorList>
    </citation>
    <scope>NUCLEOTIDE SEQUENCE</scope>
    <source>
        <strain evidence="1">AT1</strain>
    </source>
</reference>
<evidence type="ECO:0000313" key="1">
    <source>
        <dbReference type="EMBL" id="KAI8566107.1"/>
    </source>
</evidence>
<gene>
    <name evidence="1" type="ORF">RHMOL_Rhmol02G0013800</name>
</gene>
<comment type="caution">
    <text evidence="1">The sequence shown here is derived from an EMBL/GenBank/DDBJ whole genome shotgun (WGS) entry which is preliminary data.</text>
</comment>
<name>A0ACC0PK72_RHOML</name>
<evidence type="ECO:0000313" key="2">
    <source>
        <dbReference type="Proteomes" id="UP001062846"/>
    </source>
</evidence>
<dbReference type="Proteomes" id="UP001062846">
    <property type="component" value="Chromosome 2"/>
</dbReference>